<accession>A0A6P8Y8L2</accession>
<dbReference type="GO" id="GO:0035091">
    <property type="term" value="F:phosphatidylinositol binding"/>
    <property type="evidence" value="ECO:0007669"/>
    <property type="project" value="InterPro"/>
</dbReference>
<dbReference type="KEGG" id="tpal:117640229"/>
<protein>
    <submittedName>
        <fullName evidence="15">Kinesin-like protein Klp98A isoform X1</fullName>
    </submittedName>
</protein>
<evidence type="ECO:0000256" key="3">
    <source>
        <dbReference type="ARBA" id="ARBA00022553"/>
    </source>
</evidence>
<dbReference type="InParanoid" id="A0A6P8Y8L2"/>
<dbReference type="PANTHER" id="PTHR47117:SF6">
    <property type="entry name" value="KINESIN-LIKE PROTEIN KIF16B"/>
    <property type="match status" value="1"/>
</dbReference>
<dbReference type="FunCoup" id="A0A6P8Y8L2">
    <property type="interactions" value="758"/>
</dbReference>
<dbReference type="CDD" id="cd22708">
    <property type="entry name" value="FHA_KIF16"/>
    <property type="match status" value="1"/>
</dbReference>
<evidence type="ECO:0000259" key="13">
    <source>
        <dbReference type="PROSITE" id="PS50195"/>
    </source>
</evidence>
<dbReference type="InterPro" id="IPR001752">
    <property type="entry name" value="Kinesin_motor_dom"/>
</dbReference>
<dbReference type="SUPFAM" id="SSF52540">
    <property type="entry name" value="P-loop containing nucleoside triphosphate hydrolases"/>
    <property type="match status" value="1"/>
</dbReference>
<evidence type="ECO:0000259" key="12">
    <source>
        <dbReference type="PROSITE" id="PS50067"/>
    </source>
</evidence>
<keyword evidence="6 10" id="KW-0175">Coiled coil</keyword>
<keyword evidence="8" id="KW-0206">Cytoskeleton</keyword>
<feature type="region of interest" description="Disordered" evidence="11">
    <location>
        <begin position="1002"/>
        <end position="1036"/>
    </location>
</feature>
<sequence length="1335" mass="148347">MASVKVAVRVRPFNQRETDMQAKLIIDMKGKKTRIVNSKVADGKDGDLGRERYKDFTFDYSYWSFDHGDPHYASQEQVFRDLGMDVIDCAFEGYNACVFAYGQTGSGKTFTMMGAPECIGLIPRICQTLFRKQQENMAHSGVKYTYRTEVSYLEIYNERVRDLLTPATNHSLRVREHPRLGPYVQDLSRHLVTNYPEIEELMIRGNNVRTTASTNMNDVSSRSHAIFTILFTQACFSGDLPTETLSKVHLVDLAGSERADATGATGKRLQEGAHINKSLVTLGSVISALADVSSPASDGSNGSGRKNSFIPYRDSVLTWLLKDSLGGNSKTIMIAAVSPADCNYGETLSTLRYANRAKNIVNKPTVNEDPNVRLIRELREEIARLRALRDSEMTTSGGTSGSGLVLAQLHQTEARAQALTEEWAEKWRETAQILSEQHALGLRKAGKGVVLDSDRPHLVGIDDDLRSTGVTLYHLKEGQTHIGSEEGGDCDIMLSGLNVEKHHCTIELCNGVATLLPAPQAQCWVNTVPVDKPTKLSQGCIILLGRTNMFRYNDPVEAAKLRKEGSRSHLNLSRLSLLSWSTPDLHASLENLHLNQDSELNESGTSKLRRSSLLLRDKDESKSQRDQFMKQQALEEAQQALDEERERLEQSYLAQSRRLAEDWQRLEQQQQETRASLAQRETELQQLRESLEWERSQQASRVEADNLEVARLQSELEKRGRELSNLKAKLSSWSGEITPTTDSSNPTSPPPLSSPSAIDSESIDSWASTAPGSAVQVGDNDAMKLLIEQHKRHMVMLDAEFQRKVAALAEGRARAERLESDINIVQNAESNSLPIEDLKRLISERTQEELQRIMERKKSFRLDLKERLAPSSSAPAASSSQQSTLGASTSKGLSGQAEAETPMVTATEFLETPYLPALSEIVDDASFHTACASPAMLSASFSSAIQDNASADAGVDTGVLSDSGVELDTRSSLARDPLLHSWLQASTNNIVARALPNCDDSDDVSSTEDCLSNKPPNVRGEGSSSRVRPHHRPPRHLKNGLISLRRGESELNVRDAMRAMQALYQRVANQKMLVIQSLEDDCGKQELNERIAVLQELQKQYLCLELALEQHTGKENRSSLGNLSTLPTLGSIEDSDDMSTSADDIMSEPSYTNGHRESLDHSGLREATLSPLNPATLNSQDDNFSSVSLARSRTSLHSCDDGELIHIPSYVIRGAGSSTHYEYEVRVNAGGERWTLLRRYRRFRELHLQMREKYGSVVSSLEFPPRRLFSKRSEVVAGKRRAQLEVYLRALIRVCSTVASCPLHQARDNLTRPVLIDFSPFFRKGVFESGKYGTS</sequence>
<dbReference type="Pfam" id="PF00498">
    <property type="entry name" value="FHA"/>
    <property type="match status" value="1"/>
</dbReference>
<dbReference type="InterPro" id="IPR036961">
    <property type="entry name" value="Kinesin_motor_dom_sf"/>
</dbReference>
<evidence type="ECO:0000256" key="1">
    <source>
        <dbReference type="ARBA" id="ARBA00004245"/>
    </source>
</evidence>
<dbReference type="SUPFAM" id="SSF49879">
    <property type="entry name" value="SMAD/FHA domain"/>
    <property type="match status" value="1"/>
</dbReference>
<evidence type="ECO:0000256" key="7">
    <source>
        <dbReference type="ARBA" id="ARBA00023175"/>
    </source>
</evidence>
<dbReference type="PROSITE" id="PS00411">
    <property type="entry name" value="KINESIN_MOTOR_1"/>
    <property type="match status" value="1"/>
</dbReference>
<gene>
    <name evidence="15" type="primary">LOC117640229</name>
</gene>
<evidence type="ECO:0000256" key="4">
    <source>
        <dbReference type="ARBA" id="ARBA00022741"/>
    </source>
</evidence>
<dbReference type="GO" id="GO:0005856">
    <property type="term" value="C:cytoskeleton"/>
    <property type="evidence" value="ECO:0007669"/>
    <property type="project" value="UniProtKB-SubCell"/>
</dbReference>
<dbReference type="InterPro" id="IPR019821">
    <property type="entry name" value="Kinesin_motor_CS"/>
</dbReference>
<dbReference type="FunFam" id="3.40.850.10:FF:000021">
    <property type="entry name" value="kinesin-like protein KIF16B isoform X1"/>
    <property type="match status" value="1"/>
</dbReference>
<keyword evidence="2" id="KW-0963">Cytoplasm</keyword>
<dbReference type="PROSITE" id="PS50067">
    <property type="entry name" value="KINESIN_MOTOR_2"/>
    <property type="match status" value="1"/>
</dbReference>
<keyword evidence="14" id="KW-1185">Reference proteome</keyword>
<feature type="coiled-coil region" evidence="10">
    <location>
        <begin position="631"/>
        <end position="729"/>
    </location>
</feature>
<feature type="region of interest" description="Disordered" evidence="11">
    <location>
        <begin position="868"/>
        <end position="900"/>
    </location>
</feature>
<dbReference type="Gene3D" id="2.60.200.20">
    <property type="match status" value="1"/>
</dbReference>
<dbReference type="Proteomes" id="UP000515158">
    <property type="component" value="Unplaced"/>
</dbReference>
<dbReference type="GeneID" id="117640229"/>
<dbReference type="GO" id="GO:0007018">
    <property type="term" value="P:microtubule-based movement"/>
    <property type="evidence" value="ECO:0007669"/>
    <property type="project" value="InterPro"/>
</dbReference>
<dbReference type="Gene3D" id="3.40.850.10">
    <property type="entry name" value="Kinesin motor domain"/>
    <property type="match status" value="1"/>
</dbReference>
<evidence type="ECO:0000256" key="10">
    <source>
        <dbReference type="SAM" id="Coils"/>
    </source>
</evidence>
<evidence type="ECO:0000256" key="9">
    <source>
        <dbReference type="PROSITE-ProRule" id="PRU00283"/>
    </source>
</evidence>
<dbReference type="Pfam" id="PF00787">
    <property type="entry name" value="PX"/>
    <property type="match status" value="1"/>
</dbReference>
<dbReference type="OrthoDB" id="3176171at2759"/>
<feature type="compositionally biased region" description="Polar residues" evidence="11">
    <location>
        <begin position="1118"/>
        <end position="1128"/>
    </location>
</feature>
<dbReference type="GO" id="GO:0003777">
    <property type="term" value="F:microtubule motor activity"/>
    <property type="evidence" value="ECO:0007669"/>
    <property type="project" value="InterPro"/>
</dbReference>
<dbReference type="SUPFAM" id="SSF64268">
    <property type="entry name" value="PX domain"/>
    <property type="match status" value="1"/>
</dbReference>
<keyword evidence="3" id="KW-0597">Phosphoprotein</keyword>
<dbReference type="InterPro" id="IPR036871">
    <property type="entry name" value="PX_dom_sf"/>
</dbReference>
<dbReference type="RefSeq" id="XP_034232451.1">
    <property type="nucleotide sequence ID" value="XM_034376560.1"/>
</dbReference>
<comment type="similarity">
    <text evidence="9">Belongs to the TRAFAC class myosin-kinesin ATPase superfamily. Kinesin family.</text>
</comment>
<feature type="compositionally biased region" description="Basic and acidic residues" evidence="11">
    <location>
        <begin position="615"/>
        <end position="626"/>
    </location>
</feature>
<dbReference type="Pfam" id="PF00225">
    <property type="entry name" value="Kinesin"/>
    <property type="match status" value="1"/>
</dbReference>
<organism evidence="15">
    <name type="scientific">Thrips palmi</name>
    <name type="common">Melon thrips</name>
    <dbReference type="NCBI Taxonomy" id="161013"/>
    <lineage>
        <taxon>Eukaryota</taxon>
        <taxon>Metazoa</taxon>
        <taxon>Ecdysozoa</taxon>
        <taxon>Arthropoda</taxon>
        <taxon>Hexapoda</taxon>
        <taxon>Insecta</taxon>
        <taxon>Pterygota</taxon>
        <taxon>Neoptera</taxon>
        <taxon>Paraneoptera</taxon>
        <taxon>Thysanoptera</taxon>
        <taxon>Terebrantia</taxon>
        <taxon>Thripoidea</taxon>
        <taxon>Thripidae</taxon>
        <taxon>Thrips</taxon>
    </lineage>
</organism>
<evidence type="ECO:0000256" key="11">
    <source>
        <dbReference type="SAM" id="MobiDB-lite"/>
    </source>
</evidence>
<dbReference type="FunFam" id="2.60.200.20:FF:000005">
    <property type="entry name" value="Kinesin family member 16B"/>
    <property type="match status" value="1"/>
</dbReference>
<evidence type="ECO:0000313" key="14">
    <source>
        <dbReference type="Proteomes" id="UP000515158"/>
    </source>
</evidence>
<evidence type="ECO:0000256" key="8">
    <source>
        <dbReference type="ARBA" id="ARBA00023212"/>
    </source>
</evidence>
<keyword evidence="7 9" id="KW-0505">Motor protein</keyword>
<evidence type="ECO:0000256" key="2">
    <source>
        <dbReference type="ARBA" id="ARBA00022490"/>
    </source>
</evidence>
<dbReference type="GO" id="GO:0005524">
    <property type="term" value="F:ATP binding"/>
    <property type="evidence" value="ECO:0007669"/>
    <property type="project" value="UniProtKB-UniRule"/>
</dbReference>
<dbReference type="InterPro" id="IPR000253">
    <property type="entry name" value="FHA_dom"/>
</dbReference>
<keyword evidence="5 9" id="KW-0067">ATP-binding</keyword>
<dbReference type="SMART" id="SM00312">
    <property type="entry name" value="PX"/>
    <property type="match status" value="1"/>
</dbReference>
<feature type="binding site" evidence="9">
    <location>
        <begin position="102"/>
        <end position="109"/>
    </location>
    <ligand>
        <name>ATP</name>
        <dbReference type="ChEBI" id="CHEBI:30616"/>
    </ligand>
</feature>
<feature type="region of interest" description="Disordered" evidence="11">
    <location>
        <begin position="598"/>
        <end position="626"/>
    </location>
</feature>
<dbReference type="CTD" id="43310"/>
<dbReference type="InterPro" id="IPR008984">
    <property type="entry name" value="SMAD_FHA_dom_sf"/>
</dbReference>
<feature type="domain" description="PX" evidence="13">
    <location>
        <begin position="1201"/>
        <end position="1322"/>
    </location>
</feature>
<feature type="domain" description="Kinesin motor" evidence="12">
    <location>
        <begin position="3"/>
        <end position="360"/>
    </location>
</feature>
<feature type="compositionally biased region" description="Polar residues" evidence="11">
    <location>
        <begin position="884"/>
        <end position="893"/>
    </location>
</feature>
<keyword evidence="4 9" id="KW-0547">Nucleotide-binding</keyword>
<dbReference type="CDD" id="cd01365">
    <property type="entry name" value="KISc_KIF1A_KIF1B"/>
    <property type="match status" value="1"/>
</dbReference>
<feature type="region of interest" description="Disordered" evidence="11">
    <location>
        <begin position="1114"/>
        <end position="1160"/>
    </location>
</feature>
<dbReference type="SMART" id="SM00129">
    <property type="entry name" value="KISc"/>
    <property type="match status" value="1"/>
</dbReference>
<evidence type="ECO:0000256" key="6">
    <source>
        <dbReference type="ARBA" id="ARBA00023054"/>
    </source>
</evidence>
<evidence type="ECO:0000256" key="5">
    <source>
        <dbReference type="ARBA" id="ARBA00022840"/>
    </source>
</evidence>
<dbReference type="GO" id="GO:0008017">
    <property type="term" value="F:microtubule binding"/>
    <property type="evidence" value="ECO:0007669"/>
    <property type="project" value="InterPro"/>
</dbReference>
<dbReference type="InterPro" id="IPR027417">
    <property type="entry name" value="P-loop_NTPase"/>
</dbReference>
<proteinExistence type="inferred from homology"/>
<feature type="compositionally biased region" description="Low complexity" evidence="11">
    <location>
        <begin position="869"/>
        <end position="883"/>
    </location>
</feature>
<dbReference type="PANTHER" id="PTHR47117">
    <property type="entry name" value="STAR-RELATED LIPID TRANSFER PROTEIN 9"/>
    <property type="match status" value="1"/>
</dbReference>
<dbReference type="PROSITE" id="PS50195">
    <property type="entry name" value="PX"/>
    <property type="match status" value="1"/>
</dbReference>
<reference evidence="15" key="1">
    <citation type="submission" date="2025-08" db="UniProtKB">
        <authorList>
            <consortium name="RefSeq"/>
        </authorList>
    </citation>
    <scope>IDENTIFICATION</scope>
    <source>
        <tissue evidence="15">Total insect</tissue>
    </source>
</reference>
<feature type="region of interest" description="Disordered" evidence="11">
    <location>
        <begin position="734"/>
        <end position="759"/>
    </location>
</feature>
<dbReference type="PRINTS" id="PR00380">
    <property type="entry name" value="KINESINHEAVY"/>
</dbReference>
<dbReference type="InterPro" id="IPR001683">
    <property type="entry name" value="PX_dom"/>
</dbReference>
<feature type="compositionally biased region" description="Basic residues" evidence="11">
    <location>
        <begin position="1027"/>
        <end position="1036"/>
    </location>
</feature>
<dbReference type="GO" id="GO:0005737">
    <property type="term" value="C:cytoplasm"/>
    <property type="evidence" value="ECO:0007669"/>
    <property type="project" value="UniProtKB-ARBA"/>
</dbReference>
<comment type="subcellular location">
    <subcellularLocation>
        <location evidence="1">Cytoplasm</location>
        <location evidence="1">Cytoskeleton</location>
    </subcellularLocation>
</comment>
<evidence type="ECO:0000313" key="15">
    <source>
        <dbReference type="RefSeq" id="XP_034232451.1"/>
    </source>
</evidence>
<name>A0A6P8Y8L2_THRPL</name>
<dbReference type="Gene3D" id="3.30.1520.10">
    <property type="entry name" value="Phox-like domain"/>
    <property type="match status" value="1"/>
</dbReference>